<dbReference type="HOGENOM" id="CLU_047227_0_0_9"/>
<accession>F3ZZ06</accession>
<gene>
    <name evidence="1" type="ordered locus">Mahau_1577</name>
</gene>
<reference evidence="2" key="1">
    <citation type="submission" date="2010-11" db="EMBL/GenBank/DDBJ databases">
        <title>The complete genome of Mahella australiensis DSM 15567.</title>
        <authorList>
            <consortium name="US DOE Joint Genome Institute (JGI-PGF)"/>
            <person name="Lucas S."/>
            <person name="Copeland A."/>
            <person name="Lapidus A."/>
            <person name="Bruce D."/>
            <person name="Goodwin L."/>
            <person name="Pitluck S."/>
            <person name="Kyrpides N."/>
            <person name="Mavromatis K."/>
            <person name="Pagani I."/>
            <person name="Ivanova N."/>
            <person name="Teshima H."/>
            <person name="Brettin T."/>
            <person name="Detter J.C."/>
            <person name="Han C."/>
            <person name="Tapia R."/>
            <person name="Land M."/>
            <person name="Hauser L."/>
            <person name="Markowitz V."/>
            <person name="Cheng J.-F."/>
            <person name="Hugenholtz P."/>
            <person name="Woyke T."/>
            <person name="Wu D."/>
            <person name="Spring S."/>
            <person name="Pukall R."/>
            <person name="Steenblock K."/>
            <person name="Schneider S."/>
            <person name="Klenk H.-P."/>
            <person name="Eisen J.A."/>
        </authorList>
    </citation>
    <scope>NUCLEOTIDE SEQUENCE [LARGE SCALE GENOMIC DNA]</scope>
    <source>
        <strain evidence="2">DSM 15567 / CIP 107919 / 50-1 BON</strain>
    </source>
</reference>
<dbReference type="RefSeq" id="WP_013781194.1">
    <property type="nucleotide sequence ID" value="NC_015520.1"/>
</dbReference>
<dbReference type="PANTHER" id="PTHR39431:SF1">
    <property type="entry name" value="FRPA_C-RELATED PROTEIN"/>
    <property type="match status" value="1"/>
</dbReference>
<evidence type="ECO:0000313" key="2">
    <source>
        <dbReference type="Proteomes" id="UP000008457"/>
    </source>
</evidence>
<reference evidence="1 2" key="2">
    <citation type="journal article" date="2011" name="Stand. Genomic Sci.">
        <title>Complete genome sequence of Mahella australiensis type strain (50-1 BON).</title>
        <authorList>
            <person name="Sikorski J."/>
            <person name="Teshima H."/>
            <person name="Nolan M."/>
            <person name="Lucas S."/>
            <person name="Hammon N."/>
            <person name="Deshpande S."/>
            <person name="Cheng J.F."/>
            <person name="Pitluck S."/>
            <person name="Liolios K."/>
            <person name="Pagani I."/>
            <person name="Ivanova N."/>
            <person name="Huntemann M."/>
            <person name="Mavromatis K."/>
            <person name="Ovchinikova G."/>
            <person name="Pati A."/>
            <person name="Tapia R."/>
            <person name="Han C."/>
            <person name="Goodwin L."/>
            <person name="Chen A."/>
            <person name="Palaniappan K."/>
            <person name="Land M."/>
            <person name="Hauser L."/>
            <person name="Ngatchou-Djao O.D."/>
            <person name="Rohde M."/>
            <person name="Pukall R."/>
            <person name="Spring S."/>
            <person name="Abt B."/>
            <person name="Goker M."/>
            <person name="Detter J.C."/>
            <person name="Woyke T."/>
            <person name="Bristow J."/>
            <person name="Markowitz V."/>
            <person name="Hugenholtz P."/>
            <person name="Eisen J.A."/>
            <person name="Kyrpides N.C."/>
            <person name="Klenk H.P."/>
            <person name="Lapidus A."/>
        </authorList>
    </citation>
    <scope>NUCLEOTIDE SEQUENCE [LARGE SCALE GENOMIC DNA]</scope>
    <source>
        <strain evidence="2">DSM 15567 / CIP 107919 / 50-1 BON</strain>
    </source>
</reference>
<dbReference type="AlphaFoldDB" id="F3ZZ06"/>
<dbReference type="Proteomes" id="UP000008457">
    <property type="component" value="Chromosome"/>
</dbReference>
<sequence length="345" mass="38270">MKIDNSLITLSGRHYENKVSTRYESMSFRFSRPSDRTEILRQPSDMIHISNHTASEKAGTSNTVSFELTPEDKQKIQLLEKLIYLLTGKRIKFRMLEIRGSKGGNSNDIQSATSDGASQTTNTVGWSFIYDYKETYSENEQLSFNASGVVTTKDGMKINININVNMNRSFYSERAINIRAGDAAKDPLVINFDGLGAQLGQKNFVFDIDADGTTDQLHQLMKGSGFLARDINGNGIIDDGRELFGPTTGDGFQELTQFDDDANGWIDENDDVFDKLRIWEIDSDGHHILTALGQKGIGAIYLGNLDLPFALKDSSNNLHGKIKSTGIMLKEDGTSGIVQQIDMVV</sequence>
<dbReference type="STRING" id="697281.Mahau_1577"/>
<dbReference type="KEGG" id="mas:Mahau_1577"/>
<dbReference type="PANTHER" id="PTHR39431">
    <property type="entry name" value="FRPA/C-RELATED PROTEIN"/>
    <property type="match status" value="1"/>
</dbReference>
<proteinExistence type="predicted"/>
<name>F3ZZ06_MAHA5</name>
<dbReference type="OrthoDB" id="1676884at2"/>
<evidence type="ECO:0008006" key="3">
    <source>
        <dbReference type="Google" id="ProtNLM"/>
    </source>
</evidence>
<protein>
    <recommendedName>
        <fullName evidence="3">VCBS repeat-containing protein</fullName>
    </recommendedName>
</protein>
<evidence type="ECO:0000313" key="1">
    <source>
        <dbReference type="EMBL" id="AEE96765.1"/>
    </source>
</evidence>
<dbReference type="EMBL" id="CP002360">
    <property type="protein sequence ID" value="AEE96765.1"/>
    <property type="molecule type" value="Genomic_DNA"/>
</dbReference>
<keyword evidence="2" id="KW-1185">Reference proteome</keyword>
<dbReference type="eggNOG" id="COG2931">
    <property type="taxonomic scope" value="Bacteria"/>
</dbReference>
<organism evidence="1 2">
    <name type="scientific">Mahella australiensis (strain DSM 15567 / CIP 107919 / 50-1 BON)</name>
    <dbReference type="NCBI Taxonomy" id="697281"/>
    <lineage>
        <taxon>Bacteria</taxon>
        <taxon>Bacillati</taxon>
        <taxon>Bacillota</taxon>
        <taxon>Clostridia</taxon>
        <taxon>Thermoanaerobacterales</taxon>
        <taxon>Thermoanaerobacterales Family IV. Incertae Sedis</taxon>
        <taxon>Mahella</taxon>
    </lineage>
</organism>